<evidence type="ECO:0000313" key="1">
    <source>
        <dbReference type="EMBL" id="KAF2016762.1"/>
    </source>
</evidence>
<keyword evidence="2" id="KW-1185">Reference proteome</keyword>
<gene>
    <name evidence="1" type="ORF">BU24DRAFT_392131</name>
</gene>
<dbReference type="Proteomes" id="UP000799778">
    <property type="component" value="Unassembled WGS sequence"/>
</dbReference>
<evidence type="ECO:0000313" key="2">
    <source>
        <dbReference type="Proteomes" id="UP000799778"/>
    </source>
</evidence>
<reference evidence="1" key="1">
    <citation type="journal article" date="2020" name="Stud. Mycol.">
        <title>101 Dothideomycetes genomes: a test case for predicting lifestyles and emergence of pathogens.</title>
        <authorList>
            <person name="Haridas S."/>
            <person name="Albert R."/>
            <person name="Binder M."/>
            <person name="Bloem J."/>
            <person name="Labutti K."/>
            <person name="Salamov A."/>
            <person name="Andreopoulos B."/>
            <person name="Baker S."/>
            <person name="Barry K."/>
            <person name="Bills G."/>
            <person name="Bluhm B."/>
            <person name="Cannon C."/>
            <person name="Castanera R."/>
            <person name="Culley D."/>
            <person name="Daum C."/>
            <person name="Ezra D."/>
            <person name="Gonzalez J."/>
            <person name="Henrissat B."/>
            <person name="Kuo A."/>
            <person name="Liang C."/>
            <person name="Lipzen A."/>
            <person name="Lutzoni F."/>
            <person name="Magnuson J."/>
            <person name="Mondo S."/>
            <person name="Nolan M."/>
            <person name="Ohm R."/>
            <person name="Pangilinan J."/>
            <person name="Park H.-J."/>
            <person name="Ramirez L."/>
            <person name="Alfaro M."/>
            <person name="Sun H."/>
            <person name="Tritt A."/>
            <person name="Yoshinaga Y."/>
            <person name="Zwiers L.-H."/>
            <person name="Turgeon B."/>
            <person name="Goodwin S."/>
            <person name="Spatafora J."/>
            <person name="Crous P."/>
            <person name="Grigoriev I."/>
        </authorList>
    </citation>
    <scope>NUCLEOTIDE SEQUENCE</scope>
    <source>
        <strain evidence="1">CBS 175.79</strain>
    </source>
</reference>
<name>A0A6A5XU83_9PLEO</name>
<proteinExistence type="predicted"/>
<dbReference type="AlphaFoldDB" id="A0A6A5XU83"/>
<dbReference type="EMBL" id="ML978069">
    <property type="protein sequence ID" value="KAF2016762.1"/>
    <property type="molecule type" value="Genomic_DNA"/>
</dbReference>
<dbReference type="OrthoDB" id="2151982at2759"/>
<dbReference type="GeneID" id="54282539"/>
<accession>A0A6A5XU83</accession>
<organism evidence="1 2">
    <name type="scientific">Aaosphaeria arxii CBS 175.79</name>
    <dbReference type="NCBI Taxonomy" id="1450172"/>
    <lineage>
        <taxon>Eukaryota</taxon>
        <taxon>Fungi</taxon>
        <taxon>Dikarya</taxon>
        <taxon>Ascomycota</taxon>
        <taxon>Pezizomycotina</taxon>
        <taxon>Dothideomycetes</taxon>
        <taxon>Pleosporomycetidae</taxon>
        <taxon>Pleosporales</taxon>
        <taxon>Pleosporales incertae sedis</taxon>
        <taxon>Aaosphaeria</taxon>
    </lineage>
</organism>
<protein>
    <submittedName>
        <fullName evidence="1">Uncharacterized protein</fullName>
    </submittedName>
</protein>
<sequence>MPALPEFTQDPIPYPGCCLALSKSLLTYIHSILPTSPSLILSIGSGYGLLEAALLQAPYTLNVVGVEVQPSPNKFLPSLHHRCVPGSRFHEQLAGQASAWLFVYPRRIGLVQEYLALHGKSHSLKMVVWMGPRADWEDYKGCFGDDWNVCIKAADEAGGRAWELIAIAKKSQKAS</sequence>
<dbReference type="RefSeq" id="XP_033385101.1">
    <property type="nucleotide sequence ID" value="XM_033525142.1"/>
</dbReference>